<organism evidence="1 2">
    <name type="scientific">Streptomyces scopuliridis</name>
    <dbReference type="NCBI Taxonomy" id="452529"/>
    <lineage>
        <taxon>Bacteria</taxon>
        <taxon>Bacillati</taxon>
        <taxon>Actinomycetota</taxon>
        <taxon>Actinomycetes</taxon>
        <taxon>Kitasatosporales</taxon>
        <taxon>Streptomycetaceae</taxon>
        <taxon>Streptomyces</taxon>
    </lineage>
</organism>
<name>A0ACD4ZQ27_9ACTN</name>
<sequence length="480" mass="50848">MTNPPNVRPAPPSAPQHAPAQPPMPPSAPQAGPPPARRAAWAETTERLRAAATTEPGRLRIIGAALALLVVAFGAVTAWEASDRFTAADDVVNRSQPLSVDAADIYRSLADADTAAASGFLAGAPEPADIQKTYRTDITTASGLLITAATHTDGASESGRQIATLNEGLPRYTGLIEQARAYNRQGLPLGGAYLRYANQLMTNELLPAAEKLYAAETDRLATDNDDARLWPFVSTALGALAFGGLFWAQRRNYLRTNRVFNHGLLAATAASTVLLLWLAAAQTVARSDLDNAQTHGQASLKVLNDARINSLKARANENLTLVARGAVLNEDNKDKYETDYTTGMDKLSVALGRAKELADNSDGRTPVNDAIASVSEWRGRHALASKADKAGDYKTALAKVIGTKDATGESFRQKDSTGESFRQVDSSLKLAIELEQKEFDTYASDGLGALDGLAIGAGALALVAAVGTVLGIGRRLSEYR</sequence>
<dbReference type="Proteomes" id="UP001348369">
    <property type="component" value="Chromosome"/>
</dbReference>
<keyword evidence="2" id="KW-1185">Reference proteome</keyword>
<proteinExistence type="predicted"/>
<evidence type="ECO:0000313" key="1">
    <source>
        <dbReference type="EMBL" id="WSC00137.1"/>
    </source>
</evidence>
<evidence type="ECO:0000313" key="2">
    <source>
        <dbReference type="Proteomes" id="UP001348369"/>
    </source>
</evidence>
<gene>
    <name evidence="1" type="ORF">OG835_26145</name>
</gene>
<protein>
    <submittedName>
        <fullName evidence="1">Uncharacterized protein</fullName>
    </submittedName>
</protein>
<reference evidence="1" key="1">
    <citation type="submission" date="2022-10" db="EMBL/GenBank/DDBJ databases">
        <title>The complete genomes of actinobacterial strains from the NBC collection.</title>
        <authorList>
            <person name="Joergensen T.S."/>
            <person name="Alvarez Arevalo M."/>
            <person name="Sterndorff E.B."/>
            <person name="Faurdal D."/>
            <person name="Vuksanovic O."/>
            <person name="Mourched A.-S."/>
            <person name="Charusanti P."/>
            <person name="Shaw S."/>
            <person name="Blin K."/>
            <person name="Weber T."/>
        </authorList>
    </citation>
    <scope>NUCLEOTIDE SEQUENCE</scope>
    <source>
        <strain evidence="1">NBC 01771</strain>
    </source>
</reference>
<accession>A0ACD4ZQ27</accession>
<dbReference type="EMBL" id="CP109109">
    <property type="protein sequence ID" value="WSC00137.1"/>
    <property type="molecule type" value="Genomic_DNA"/>
</dbReference>